<dbReference type="HAMAP" id="MF_00731">
    <property type="entry name" value="MenE"/>
    <property type="match status" value="1"/>
</dbReference>
<dbReference type="PROSITE" id="PS00455">
    <property type="entry name" value="AMP_BINDING"/>
    <property type="match status" value="1"/>
</dbReference>
<evidence type="ECO:0000313" key="9">
    <source>
        <dbReference type="Proteomes" id="UP001232245"/>
    </source>
</evidence>
<dbReference type="Pfam" id="PF13193">
    <property type="entry name" value="AMP-binding_C"/>
    <property type="match status" value="1"/>
</dbReference>
<dbReference type="InterPro" id="IPR042099">
    <property type="entry name" value="ANL_N_sf"/>
</dbReference>
<dbReference type="NCBIfam" id="NF002966">
    <property type="entry name" value="PRK03640.1"/>
    <property type="match status" value="1"/>
</dbReference>
<evidence type="ECO:0000256" key="5">
    <source>
        <dbReference type="HAMAP-Rule" id="MF_00731"/>
    </source>
</evidence>
<feature type="domain" description="AMP-dependent synthetase/ligase" evidence="6">
    <location>
        <begin position="10"/>
        <end position="351"/>
    </location>
</feature>
<evidence type="ECO:0000256" key="1">
    <source>
        <dbReference type="ARBA" id="ARBA00022428"/>
    </source>
</evidence>
<accession>A0ABT9YXD3</accession>
<dbReference type="GO" id="GO:0008756">
    <property type="term" value="F:o-succinylbenzoate-CoA ligase activity"/>
    <property type="evidence" value="ECO:0007669"/>
    <property type="project" value="UniProtKB-EC"/>
</dbReference>
<dbReference type="PANTHER" id="PTHR43767">
    <property type="entry name" value="LONG-CHAIN-FATTY-ACID--COA LIGASE"/>
    <property type="match status" value="1"/>
</dbReference>
<dbReference type="Gene3D" id="3.40.50.12780">
    <property type="entry name" value="N-terminal domain of ligase-like"/>
    <property type="match status" value="1"/>
</dbReference>
<dbReference type="PANTHER" id="PTHR43767:SF1">
    <property type="entry name" value="NONRIBOSOMAL PEPTIDE SYNTHASE PES1 (EUROFUNG)-RELATED"/>
    <property type="match status" value="1"/>
</dbReference>
<dbReference type="InterPro" id="IPR010192">
    <property type="entry name" value="MenE"/>
</dbReference>
<dbReference type="RefSeq" id="WP_174880214.1">
    <property type="nucleotide sequence ID" value="NZ_CADEPK010000117.1"/>
</dbReference>
<dbReference type="InterPro" id="IPR045851">
    <property type="entry name" value="AMP-bd_C_sf"/>
</dbReference>
<comment type="caution">
    <text evidence="8">The sequence shown here is derived from an EMBL/GenBank/DDBJ whole genome shotgun (WGS) entry which is preliminary data.</text>
</comment>
<comment type="catalytic activity">
    <reaction evidence="5">
        <text>2-succinylbenzoate + ATP + CoA = 2-succinylbenzoyl-CoA + AMP + diphosphate</text>
        <dbReference type="Rhea" id="RHEA:17009"/>
        <dbReference type="ChEBI" id="CHEBI:18325"/>
        <dbReference type="ChEBI" id="CHEBI:30616"/>
        <dbReference type="ChEBI" id="CHEBI:33019"/>
        <dbReference type="ChEBI" id="CHEBI:57287"/>
        <dbReference type="ChEBI" id="CHEBI:57364"/>
        <dbReference type="ChEBI" id="CHEBI:456215"/>
        <dbReference type="EC" id="6.2.1.26"/>
    </reaction>
</comment>
<evidence type="ECO:0000259" key="7">
    <source>
        <dbReference type="Pfam" id="PF13193"/>
    </source>
</evidence>
<evidence type="ECO:0000313" key="8">
    <source>
        <dbReference type="EMBL" id="MDQ0224475.1"/>
    </source>
</evidence>
<reference evidence="8 9" key="1">
    <citation type="submission" date="2023-07" db="EMBL/GenBank/DDBJ databases">
        <title>Genomic Encyclopedia of Type Strains, Phase IV (KMG-IV): sequencing the most valuable type-strain genomes for metagenomic binning, comparative biology and taxonomic classification.</title>
        <authorList>
            <person name="Goeker M."/>
        </authorList>
    </citation>
    <scope>NUCLEOTIDE SEQUENCE [LARGE SCALE GENOMIC DNA]</scope>
    <source>
        <strain evidence="8 9">DSM 17723</strain>
    </source>
</reference>
<dbReference type="InterPro" id="IPR050237">
    <property type="entry name" value="ATP-dep_AMP-bd_enzyme"/>
</dbReference>
<evidence type="ECO:0000256" key="3">
    <source>
        <dbReference type="ARBA" id="ARBA00022741"/>
    </source>
</evidence>
<gene>
    <name evidence="5" type="primary">menE</name>
    <name evidence="8" type="ORF">J2S02_000804</name>
</gene>
<comment type="pathway">
    <text evidence="5">Quinol/quinone metabolism; menaquinone biosynthesis.</text>
</comment>
<evidence type="ECO:0000256" key="4">
    <source>
        <dbReference type="ARBA" id="ARBA00022840"/>
    </source>
</evidence>
<organism evidence="8 9">
    <name type="scientific">Metabacillus niabensis</name>
    <dbReference type="NCBI Taxonomy" id="324854"/>
    <lineage>
        <taxon>Bacteria</taxon>
        <taxon>Bacillati</taxon>
        <taxon>Bacillota</taxon>
        <taxon>Bacilli</taxon>
        <taxon>Bacillales</taxon>
        <taxon>Bacillaceae</taxon>
        <taxon>Metabacillus</taxon>
    </lineage>
</organism>
<feature type="domain" description="AMP-binding enzyme C-terminal" evidence="7">
    <location>
        <begin position="401"/>
        <end position="474"/>
    </location>
</feature>
<dbReference type="InterPro" id="IPR020845">
    <property type="entry name" value="AMP-binding_CS"/>
</dbReference>
<sequence length="492" mass="55628">MNQEMPNLLKQRAELTPKRLAIKANNEEVTFEQLYKRVQQRATILSKHGIRENQHIAILMRNSVEMIETIHAVIALGAVAVMLNVRLSEQELAWQIDDVEAEYIICNREFQKNVKVYKTIVCEDLFIHHVEEILPSLSQVSFYHDKVATIMYTSGTTGNPKGVMQTYGNHWSSAISSALNLGLQVNDRWLLSVPLFHISGLSILMRSVIYGIGVVLHERFDAAKMNQAIMRDGVTIVSVVTTMLKQMIEQLEKERYPESFRCMLVGGGPVPEKYLLECQEKGIPVYQSYGMTETASQVVTLTPEDSLVKIGSAGKPLFLNQIKIMKNGQECQPNEEGEIFVKGPTITKGYWKKEEATNKAIKNGWLQTGDQGYVDEDGFLYVLDRRSDLIISGGENVYPAQIESVLLTHPNISDAGVIGVKDEKWGQSPHAFVVLKESVEIDEIRAFCQEKLAAYKVPKYYTIVDELPRNASNKLLRRKLKDLIKDNHDVEN</sequence>
<evidence type="ECO:0000259" key="6">
    <source>
        <dbReference type="Pfam" id="PF00501"/>
    </source>
</evidence>
<keyword evidence="4 5" id="KW-0067">ATP-binding</keyword>
<keyword evidence="3 5" id="KW-0547">Nucleotide-binding</keyword>
<dbReference type="EMBL" id="JAUSTZ010000002">
    <property type="protein sequence ID" value="MDQ0224475.1"/>
    <property type="molecule type" value="Genomic_DNA"/>
</dbReference>
<dbReference type="Pfam" id="PF00501">
    <property type="entry name" value="AMP-binding"/>
    <property type="match status" value="1"/>
</dbReference>
<comment type="function">
    <text evidence="5">Converts 2-succinylbenzoate (OSB) to 2-succinylbenzoyl-CoA (OSB-CoA).</text>
</comment>
<comment type="similarity">
    <text evidence="5">Belongs to the ATP-dependent AMP-binding enzyme family. MenE subfamily.</text>
</comment>
<evidence type="ECO:0000256" key="2">
    <source>
        <dbReference type="ARBA" id="ARBA00022598"/>
    </source>
</evidence>
<dbReference type="Gene3D" id="3.30.300.30">
    <property type="match status" value="1"/>
</dbReference>
<protein>
    <recommendedName>
        <fullName evidence="5">2-succinylbenzoate--CoA ligase</fullName>
        <ecNumber evidence="5">6.2.1.26</ecNumber>
    </recommendedName>
    <alternativeName>
        <fullName evidence="5">o-succinylbenzoyl-CoA synthetase</fullName>
        <shortName evidence="5">OSB-CoA synthetase</shortName>
    </alternativeName>
</protein>
<keyword evidence="2 5" id="KW-0436">Ligase</keyword>
<dbReference type="InterPro" id="IPR000873">
    <property type="entry name" value="AMP-dep_synth/lig_dom"/>
</dbReference>
<dbReference type="InterPro" id="IPR025110">
    <property type="entry name" value="AMP-bd_C"/>
</dbReference>
<keyword evidence="1 5" id="KW-0474">Menaquinone biosynthesis</keyword>
<dbReference type="Proteomes" id="UP001232245">
    <property type="component" value="Unassembled WGS sequence"/>
</dbReference>
<dbReference type="CDD" id="cd05912">
    <property type="entry name" value="OSB_CoA_lg"/>
    <property type="match status" value="1"/>
</dbReference>
<comment type="pathway">
    <text evidence="5">Quinol/quinone metabolism; 1,4-dihydroxy-2-naphthoate biosynthesis; 1,4-dihydroxy-2-naphthoate from chorismate: step 5/7.</text>
</comment>
<name>A0ABT9YXD3_9BACI</name>
<dbReference type="NCBIfam" id="TIGR01923">
    <property type="entry name" value="menE"/>
    <property type="match status" value="1"/>
</dbReference>
<dbReference type="EC" id="6.2.1.26" evidence="5"/>
<proteinExistence type="inferred from homology"/>
<dbReference type="SUPFAM" id="SSF56801">
    <property type="entry name" value="Acetyl-CoA synthetase-like"/>
    <property type="match status" value="1"/>
</dbReference>
<keyword evidence="9" id="KW-1185">Reference proteome</keyword>